<evidence type="ECO:0000256" key="3">
    <source>
        <dbReference type="ARBA" id="ARBA00022801"/>
    </source>
</evidence>
<evidence type="ECO:0000256" key="2">
    <source>
        <dbReference type="ARBA" id="ARBA00005582"/>
    </source>
</evidence>
<accession>A0ABP9H3X5</accession>
<dbReference type="InterPro" id="IPR015797">
    <property type="entry name" value="NUDIX_hydrolase-like_dom_sf"/>
</dbReference>
<comment type="similarity">
    <text evidence="2 4">Belongs to the Nudix hydrolase family.</text>
</comment>
<dbReference type="PROSITE" id="PS00893">
    <property type="entry name" value="NUDIX_BOX"/>
    <property type="match status" value="1"/>
</dbReference>
<evidence type="ECO:0000259" key="5">
    <source>
        <dbReference type="PROSITE" id="PS51462"/>
    </source>
</evidence>
<evidence type="ECO:0000256" key="1">
    <source>
        <dbReference type="ARBA" id="ARBA00001946"/>
    </source>
</evidence>
<dbReference type="Gene3D" id="3.90.79.10">
    <property type="entry name" value="Nucleoside Triphosphate Pyrophosphohydrolase"/>
    <property type="match status" value="2"/>
</dbReference>
<dbReference type="InterPro" id="IPR020084">
    <property type="entry name" value="NUDIX_hydrolase_CS"/>
</dbReference>
<dbReference type="PANTHER" id="PTHR43046:SF16">
    <property type="entry name" value="ADP-RIBOSE PYROPHOSPHATASE YJHB-RELATED"/>
    <property type="match status" value="1"/>
</dbReference>
<dbReference type="PANTHER" id="PTHR43046">
    <property type="entry name" value="GDP-MANNOSE MANNOSYL HYDROLASE"/>
    <property type="match status" value="1"/>
</dbReference>
<gene>
    <name evidence="6" type="ORF">GCM10023205_17120</name>
</gene>
<dbReference type="EMBL" id="BAABHS010000005">
    <property type="protein sequence ID" value="GAA4955742.1"/>
    <property type="molecule type" value="Genomic_DNA"/>
</dbReference>
<dbReference type="PRINTS" id="PR00502">
    <property type="entry name" value="NUDIXFAMILY"/>
</dbReference>
<proteinExistence type="inferred from homology"/>
<reference evidence="7" key="1">
    <citation type="journal article" date="2019" name="Int. J. Syst. Evol. Microbiol.">
        <title>The Global Catalogue of Microorganisms (GCM) 10K type strain sequencing project: providing services to taxonomists for standard genome sequencing and annotation.</title>
        <authorList>
            <consortium name="The Broad Institute Genomics Platform"/>
            <consortium name="The Broad Institute Genome Sequencing Center for Infectious Disease"/>
            <person name="Wu L."/>
            <person name="Ma J."/>
        </authorList>
    </citation>
    <scope>NUCLEOTIDE SEQUENCE [LARGE SCALE GENOMIC DNA]</scope>
    <source>
        <strain evidence="7">JCM 17986</strain>
    </source>
</reference>
<dbReference type="Proteomes" id="UP001500466">
    <property type="component" value="Unassembled WGS sequence"/>
</dbReference>
<evidence type="ECO:0000313" key="6">
    <source>
        <dbReference type="EMBL" id="GAA4955742.1"/>
    </source>
</evidence>
<dbReference type="PROSITE" id="PS51462">
    <property type="entry name" value="NUDIX"/>
    <property type="match status" value="1"/>
</dbReference>
<comment type="caution">
    <text evidence="6">The sequence shown here is derived from an EMBL/GenBank/DDBJ whole genome shotgun (WGS) entry which is preliminary data.</text>
</comment>
<keyword evidence="3 4" id="KW-0378">Hydrolase</keyword>
<feature type="domain" description="Nudix hydrolase" evidence="5">
    <location>
        <begin position="6"/>
        <end position="141"/>
    </location>
</feature>
<protein>
    <recommendedName>
        <fullName evidence="5">Nudix hydrolase domain-containing protein</fullName>
    </recommendedName>
</protein>
<dbReference type="InterPro" id="IPR020476">
    <property type="entry name" value="Nudix_hydrolase"/>
</dbReference>
<dbReference type="SUPFAM" id="SSF55811">
    <property type="entry name" value="Nudix"/>
    <property type="match status" value="2"/>
</dbReference>
<name>A0ABP9H3X5_9ACTN</name>
<dbReference type="RefSeq" id="WP_345674718.1">
    <property type="nucleotide sequence ID" value="NZ_BAABHS010000005.1"/>
</dbReference>
<dbReference type="CDD" id="cd04683">
    <property type="entry name" value="NUDIX_Hydrolase"/>
    <property type="match status" value="1"/>
</dbReference>
<keyword evidence="7" id="KW-1185">Reference proteome</keyword>
<comment type="cofactor">
    <cofactor evidence="1">
        <name>Mg(2+)</name>
        <dbReference type="ChEBI" id="CHEBI:18420"/>
    </cofactor>
</comment>
<evidence type="ECO:0000256" key="4">
    <source>
        <dbReference type="RuleBase" id="RU003476"/>
    </source>
</evidence>
<dbReference type="Pfam" id="PF00293">
    <property type="entry name" value="NUDIX"/>
    <property type="match status" value="2"/>
</dbReference>
<evidence type="ECO:0000313" key="7">
    <source>
        <dbReference type="Proteomes" id="UP001500466"/>
    </source>
</evidence>
<sequence>MTEPTYHRSAVDVHILFVDGGRVLLLRRSADTAYAPGLWALPAGHVDAGEDVVAAAIREAREETGIDLPRERLRCELVMQHRGPAGDPRTGWFFRVLGWSGKPENTEPHKHDALMWAELDDLDAVDGLVAYERAALDAIAAGVPYALHFQPPTDSVAHSPAAPSALTPIPSVDHAHVPLRRQHRVREWVRAGAPWTWHADTPVPDGLPVRQSWGWLFAPDGRVLVLVGRRGTLNMPGGTVEPDDADPLATLTREAVEEAGATLGATAYLGYLLDSEGVVYDGTPTARVRTAARLVSLAPESVDPATGYTWRRILAPPRLAATLMGGGDVALAEALSAQRTAHERLGLPLAEGWDVDEVPAGGVVFETP</sequence>
<dbReference type="InterPro" id="IPR000086">
    <property type="entry name" value="NUDIX_hydrolase_dom"/>
</dbReference>
<organism evidence="6 7">
    <name type="scientific">Yinghuangia aomiensis</name>
    <dbReference type="NCBI Taxonomy" id="676205"/>
    <lineage>
        <taxon>Bacteria</taxon>
        <taxon>Bacillati</taxon>
        <taxon>Actinomycetota</taxon>
        <taxon>Actinomycetes</taxon>
        <taxon>Kitasatosporales</taxon>
        <taxon>Streptomycetaceae</taxon>
        <taxon>Yinghuangia</taxon>
    </lineage>
</organism>